<organism evidence="1 3">
    <name type="scientific">Bradyrhizobium canariense</name>
    <dbReference type="NCBI Taxonomy" id="255045"/>
    <lineage>
        <taxon>Bacteria</taxon>
        <taxon>Pseudomonadati</taxon>
        <taxon>Pseudomonadota</taxon>
        <taxon>Alphaproteobacteria</taxon>
        <taxon>Hyphomicrobiales</taxon>
        <taxon>Nitrobacteraceae</taxon>
        <taxon>Bradyrhizobium</taxon>
    </lineage>
</organism>
<protein>
    <submittedName>
        <fullName evidence="1">Uncharacterized protein</fullName>
    </submittedName>
</protein>
<comment type="caution">
    <text evidence="1">The sequence shown here is derived from an EMBL/GenBank/DDBJ whole genome shotgun (WGS) entry which is preliminary data.</text>
</comment>
<evidence type="ECO:0000313" key="1">
    <source>
        <dbReference type="EMBL" id="OSJ14241.1"/>
    </source>
</evidence>
<dbReference type="RefSeq" id="WP_026232747.1">
    <property type="nucleotide sequence ID" value="NZ_NAEZ01000182.1"/>
</dbReference>
<dbReference type="OrthoDB" id="8245950at2"/>
<dbReference type="Proteomes" id="UP000193553">
    <property type="component" value="Unassembled WGS sequence"/>
</dbReference>
<dbReference type="Proteomes" id="UP000193884">
    <property type="component" value="Unassembled WGS sequence"/>
</dbReference>
<dbReference type="EMBL" id="NAFK01000149">
    <property type="protein sequence ID" value="OSJ31305.1"/>
    <property type="molecule type" value="Genomic_DNA"/>
</dbReference>
<evidence type="ECO:0000313" key="3">
    <source>
        <dbReference type="Proteomes" id="UP000193553"/>
    </source>
</evidence>
<keyword evidence="4" id="KW-1185">Reference proteome</keyword>
<evidence type="ECO:0000313" key="4">
    <source>
        <dbReference type="Proteomes" id="UP000193884"/>
    </source>
</evidence>
<proteinExistence type="predicted"/>
<dbReference type="AlphaFoldDB" id="A0A1X3FCJ2"/>
<reference evidence="3 4" key="1">
    <citation type="submission" date="2017-03" db="EMBL/GenBank/DDBJ databases">
        <title>Whole genome sequences of fourteen strains of Bradyrhizobium canariense and one strain of Bradyrhizobium japonicum isolated from Lupinus (Papilionoideae: Genisteae) species in Algeria.</title>
        <authorList>
            <person name="Crovadore J."/>
            <person name="Chekireb D."/>
            <person name="Brachmann A."/>
            <person name="Chablais R."/>
            <person name="Cochard B."/>
            <person name="Lefort F."/>
        </authorList>
    </citation>
    <scope>NUCLEOTIDE SEQUENCE [LARGE SCALE GENOMIC DNA]</scope>
    <source>
        <strain evidence="1 3">UBMA195</strain>
        <strain evidence="2 4">UBMAN05</strain>
    </source>
</reference>
<gene>
    <name evidence="2" type="ORF">BST63_10325</name>
    <name evidence="1" type="ORF">BSZ18_10155</name>
</gene>
<dbReference type="EMBL" id="NAFI01000160">
    <property type="protein sequence ID" value="OSJ14241.1"/>
    <property type="molecule type" value="Genomic_DNA"/>
</dbReference>
<evidence type="ECO:0000313" key="2">
    <source>
        <dbReference type="EMBL" id="OSJ31305.1"/>
    </source>
</evidence>
<name>A0A1X3FCJ2_9BRAD</name>
<sequence length="64" mass="7195">MAMVEDVTLWGVERMSGSSLWGGWVWTCRRMIGARIEQSRREKTGRVYRLSCDAKGQAASSTAK</sequence>
<accession>A0A1X3FCJ2</accession>